<reference evidence="1 2" key="1">
    <citation type="submission" date="2019-03" db="EMBL/GenBank/DDBJ databases">
        <authorList>
            <person name="Molinero N."/>
            <person name="Sanchez B."/>
            <person name="Walker A."/>
            <person name="Duncan S."/>
            <person name="Delgado S."/>
            <person name="Margolles A."/>
        </authorList>
    </citation>
    <scope>NUCLEOTIDE SEQUENCE [LARGE SCALE GENOMIC DNA]</scope>
    <source>
        <strain evidence="1 2">IPLA60002</strain>
    </source>
</reference>
<keyword evidence="2" id="KW-1185">Reference proteome</keyword>
<comment type="caution">
    <text evidence="1">The sequence shown here is derived from an EMBL/GenBank/DDBJ whole genome shotgun (WGS) entry which is preliminary data.</text>
</comment>
<accession>A0ABT0NHG0</accession>
<evidence type="ECO:0000313" key="2">
    <source>
        <dbReference type="Proteomes" id="UP001056693"/>
    </source>
</evidence>
<proteinExistence type="predicted"/>
<dbReference type="EMBL" id="SNUZ01000008">
    <property type="protein sequence ID" value="MCL3787690.1"/>
    <property type="molecule type" value="Genomic_DNA"/>
</dbReference>
<name>A0ABT0NHG0_9FIRM</name>
<gene>
    <name evidence="1" type="ORF">E2N93_06675</name>
</gene>
<sequence>MKNTITLSELANKREIFIDYSAVFNTHFVNMMIEQARPLHNAQKQITVHRSVLNELTKLAENGSIGDSTIAKERIAQLNALNSAGVVNYIGNSLEPRSSNQQYIELMVTYRNKKDLAFISDNDAFIADIELQNKISSFPGNQITVFKYDENGNLVEDACETLDVNESDDKIKSPESGDKVDRLMSMFGLN</sequence>
<dbReference type="RefSeq" id="WP_249376702.1">
    <property type="nucleotide sequence ID" value="NZ_SNUZ01000008.1"/>
</dbReference>
<protein>
    <submittedName>
        <fullName evidence="1">Uncharacterized protein</fullName>
    </submittedName>
</protein>
<organism evidence="1 2">
    <name type="scientific">Ruminococcus bromii</name>
    <dbReference type="NCBI Taxonomy" id="40518"/>
    <lineage>
        <taxon>Bacteria</taxon>
        <taxon>Bacillati</taxon>
        <taxon>Bacillota</taxon>
        <taxon>Clostridia</taxon>
        <taxon>Eubacteriales</taxon>
        <taxon>Oscillospiraceae</taxon>
        <taxon>Ruminococcus</taxon>
    </lineage>
</organism>
<dbReference type="Proteomes" id="UP001056693">
    <property type="component" value="Unassembled WGS sequence"/>
</dbReference>
<evidence type="ECO:0000313" key="1">
    <source>
        <dbReference type="EMBL" id="MCL3787690.1"/>
    </source>
</evidence>